<feature type="compositionally biased region" description="Basic and acidic residues" evidence="1">
    <location>
        <begin position="163"/>
        <end position="174"/>
    </location>
</feature>
<feature type="compositionally biased region" description="Low complexity" evidence="1">
    <location>
        <begin position="1000"/>
        <end position="1014"/>
    </location>
</feature>
<name>A0A7J6JTT7_TOXGO</name>
<accession>A0A7J6JTT7</accession>
<evidence type="ECO:0000313" key="3">
    <source>
        <dbReference type="EMBL" id="KAF4638304.1"/>
    </source>
</evidence>
<evidence type="ECO:0000256" key="2">
    <source>
        <dbReference type="SAM" id="Phobius"/>
    </source>
</evidence>
<feature type="region of interest" description="Disordered" evidence="1">
    <location>
        <begin position="998"/>
        <end position="1049"/>
    </location>
</feature>
<feature type="compositionally biased region" description="Basic and acidic residues" evidence="1">
    <location>
        <begin position="1186"/>
        <end position="1197"/>
    </location>
</feature>
<comment type="caution">
    <text evidence="3">The sequence shown here is derived from an EMBL/GenBank/DDBJ whole genome shotgun (WGS) entry which is preliminary data.</text>
</comment>
<evidence type="ECO:0008006" key="5">
    <source>
        <dbReference type="Google" id="ProtNLM"/>
    </source>
</evidence>
<feature type="region of interest" description="Disordered" evidence="1">
    <location>
        <begin position="669"/>
        <end position="697"/>
    </location>
</feature>
<keyword evidence="4" id="KW-1185">Reference proteome</keyword>
<sequence length="1317" mass="139556">MMQTRNPATGTSAAKCLLETQYDGRRGSYTDGVPVSRLSSAVDLAADVAPFSAFPLSIATLFPSVKRHIPAAPGDLRTPSAGNSCFLDDNATSLFRHESGRGNPGALALGAQESLSAPPQKAADSAASSQWPFGFLSGSGPTALLTSLAAPPTSDSGAPLAGRNDENRDPELGKGDFLQPEESDNEGSAASPNRPPGPQQQELGEKGNAASRETAELSHSVTDSSPLFAVNARDAQSTLLSLWRKKKNEEAPLPSVASPISQAPAALQSALPFAAWFGTNGDEDLHAGRSPSQANLVHSGNKAPSPVTGEAAATASADRQSVSWLPSFLSKKAQTDVGMQAFDSLLNSWFHSLRRLLGIPDGGDAALAAANAWESFQGDKSFWRELSGDTRNASPLALARAAAWWFSQREREVENMARVAAGEGTQTVEHAAGVAAASAHAFWHRSGGAQASQETRAALEASAAWFRQQRNKLEQLDADGAAAWWESLTRSPDNLASSAKQQSAALGAAANVSSGVQQWFRGDEAQRVEGRKATGSMAFLTSESLGLGGPKMDKSRQSAWLSLWKGNEASSSPGDFAAAQVVSPEAAAAAAAAAASWLDWSRAREEETPSPPAPALSWFWSKQEQAVQEAVKNGALWLQKISEAPGAREVKDRAPAVRHSASSWVHSWLSSAGKGAKEVQEAEEQEGGEPDRESEGGVSFFSRWFGQKSSPIQEEKTDGAAQDSLQRPEAASRWWLGQASSESNANKKEEALGSEAHEQLADNLLASTPNENEHSAGGDKAKEPEDTSGWFFQQKTFSDPNYPNKAGQAHQIAEDVPQVKKGSAWLTDGEFVDGKAESSKETGRVDTSLLAQASQVLAQKAPQVSGWIFGGASEPEANGEDPAAHLVPGLKQGNSWWEWETSQTTTTTKTPAYTRDVKLDCNPVPPFRACVEKCQRDNRSREKDKAGPSAPQALGSYEYGSLRSCYLTCKQKWIDTDLPGCLRADGVRVAGVPPVEAFRSTTSTTTSSTTTTTTHPPRTEPKAKEPTAEAAKSFWGGLSDKPSASEDLGDAPQEGIKSFFSIFQRATSTSTTTAPPEAPEGFSLTKLLGFHRPETDTVSPGTASSSSFPFSLRGASTLWSARDDSKSEVGGGLLGSLFRRNVSEVPKLAAANGVEEANVASAFSSTEDEEHASAGGSWWSSLSRGNDAEGRKDEKEAASGVARVPGKRSVEEAADAAAASAKDLVDEADDAVENVLSTWWPVFLLVVGMGLLGLCVLGRRLGQWEGMAGVGDIERGEYASAPVFREGDSGKHEDNPRRSVDVLANDDNRRPLIEQSA</sequence>
<evidence type="ECO:0000256" key="1">
    <source>
        <dbReference type="SAM" id="MobiDB-lite"/>
    </source>
</evidence>
<feature type="region of interest" description="Disordered" evidence="1">
    <location>
        <begin position="1284"/>
        <end position="1317"/>
    </location>
</feature>
<reference evidence="3 4" key="1">
    <citation type="submission" date="2020-03" db="EMBL/GenBank/DDBJ databases">
        <title>Genome sequence of Toxoplasma gondii RH-88 strain.</title>
        <authorList>
            <person name="Lorenzi H.A."/>
            <person name="Venepally P."/>
            <person name="Rozenberg A."/>
            <person name="Sibley D."/>
        </authorList>
    </citation>
    <scope>NUCLEOTIDE SEQUENCE [LARGE SCALE GENOMIC DNA]</scope>
    <source>
        <strain evidence="3 4">RH-88</strain>
    </source>
</reference>
<protein>
    <recommendedName>
        <fullName evidence="5">Transmembrane protein</fullName>
    </recommendedName>
</protein>
<feature type="region of interest" description="Disordered" evidence="1">
    <location>
        <begin position="1161"/>
        <end position="1210"/>
    </location>
</feature>
<proteinExistence type="predicted"/>
<dbReference type="Proteomes" id="UP000557509">
    <property type="component" value="Unassembled WGS sequence"/>
</dbReference>
<feature type="compositionally biased region" description="Basic and acidic residues" evidence="1">
    <location>
        <begin position="1285"/>
        <end position="1317"/>
    </location>
</feature>
<keyword evidence="2" id="KW-0472">Membrane</keyword>
<feature type="transmembrane region" description="Helical" evidence="2">
    <location>
        <begin position="1239"/>
        <end position="1257"/>
    </location>
</feature>
<gene>
    <name evidence="3" type="ORF">TGRH88_059110</name>
</gene>
<dbReference type="VEuPathDB" id="ToxoDB:TGME49_218240"/>
<feature type="region of interest" description="Disordered" evidence="1">
    <location>
        <begin position="284"/>
        <end position="313"/>
    </location>
</feature>
<feature type="region of interest" description="Disordered" evidence="1">
    <location>
        <begin position="710"/>
        <end position="729"/>
    </location>
</feature>
<dbReference type="EMBL" id="JAAUHK010000197">
    <property type="protein sequence ID" value="KAF4638304.1"/>
    <property type="molecule type" value="Genomic_DNA"/>
</dbReference>
<evidence type="ECO:0000313" key="4">
    <source>
        <dbReference type="Proteomes" id="UP000557509"/>
    </source>
</evidence>
<organism evidence="3 4">
    <name type="scientific">Toxoplasma gondii</name>
    <dbReference type="NCBI Taxonomy" id="5811"/>
    <lineage>
        <taxon>Eukaryota</taxon>
        <taxon>Sar</taxon>
        <taxon>Alveolata</taxon>
        <taxon>Apicomplexa</taxon>
        <taxon>Conoidasida</taxon>
        <taxon>Coccidia</taxon>
        <taxon>Eucoccidiorida</taxon>
        <taxon>Eimeriorina</taxon>
        <taxon>Sarcocystidae</taxon>
        <taxon>Toxoplasma</taxon>
    </lineage>
</organism>
<keyword evidence="2" id="KW-1133">Transmembrane helix</keyword>
<keyword evidence="2" id="KW-0812">Transmembrane</keyword>
<feature type="region of interest" description="Disordered" evidence="1">
    <location>
        <begin position="146"/>
        <end position="222"/>
    </location>
</feature>
<feature type="compositionally biased region" description="Basic and acidic residues" evidence="1">
    <location>
        <begin position="1017"/>
        <end position="1027"/>
    </location>
</feature>